<keyword evidence="2" id="KW-1185">Reference proteome</keyword>
<sequence length="73" mass="8288">MENKAYTPNSTYPKGGVSCSKNYFVVNQTLVFQIKFCGKYPAPRVAAKSYESCLGTLLPRTFYMKQADKIKHQ</sequence>
<dbReference type="EMBL" id="SEWW01000008">
    <property type="protein sequence ID" value="NGZ45149.1"/>
    <property type="molecule type" value="Genomic_DNA"/>
</dbReference>
<evidence type="ECO:0000313" key="1">
    <source>
        <dbReference type="EMBL" id="NGZ45149.1"/>
    </source>
</evidence>
<comment type="caution">
    <text evidence="1">The sequence shown here is derived from an EMBL/GenBank/DDBJ whole genome shotgun (WGS) entry which is preliminary data.</text>
</comment>
<gene>
    <name evidence="1" type="ORF">EWU23_11750</name>
</gene>
<dbReference type="Proteomes" id="UP001318301">
    <property type="component" value="Unassembled WGS sequence"/>
</dbReference>
<evidence type="ECO:0000313" key="2">
    <source>
        <dbReference type="Proteomes" id="UP001318301"/>
    </source>
</evidence>
<accession>A0ABX0F299</accession>
<organism evidence="1 2">
    <name type="scientific">Aquirufa beregesia</name>
    <dbReference type="NCBI Taxonomy" id="2516556"/>
    <lineage>
        <taxon>Bacteria</taxon>
        <taxon>Pseudomonadati</taxon>
        <taxon>Bacteroidota</taxon>
        <taxon>Cytophagia</taxon>
        <taxon>Cytophagales</taxon>
        <taxon>Flectobacillaceae</taxon>
        <taxon>Aquirufa</taxon>
    </lineage>
</organism>
<proteinExistence type="predicted"/>
<name>A0ABX0F299_9BACT</name>
<reference evidence="1 2" key="1">
    <citation type="submission" date="2019-02" db="EMBL/GenBank/DDBJ databases">
        <title>Genome of a new Bacteroidetes strain.</title>
        <authorList>
            <person name="Pitt A."/>
        </authorList>
    </citation>
    <scope>NUCLEOTIDE SEQUENCE [LARGE SCALE GENOMIC DNA]</scope>
    <source>
        <strain evidence="1 2">50C-KIRBA</strain>
    </source>
</reference>
<protein>
    <submittedName>
        <fullName evidence="1">Uncharacterized protein</fullName>
    </submittedName>
</protein>